<name>A0A2Z6MTN6_TRISU</name>
<keyword evidence="1" id="KW-0812">Transmembrane</keyword>
<evidence type="ECO:0000256" key="1">
    <source>
        <dbReference type="SAM" id="Phobius"/>
    </source>
</evidence>
<dbReference type="AlphaFoldDB" id="A0A2Z6MTN6"/>
<proteinExistence type="predicted"/>
<dbReference type="EMBL" id="DF973346">
    <property type="protein sequence ID" value="GAU27065.1"/>
    <property type="molecule type" value="Genomic_DNA"/>
</dbReference>
<evidence type="ECO:0000313" key="2">
    <source>
        <dbReference type="EMBL" id="GAU27065.1"/>
    </source>
</evidence>
<organism evidence="2 3">
    <name type="scientific">Trifolium subterraneum</name>
    <name type="common">Subterranean clover</name>
    <dbReference type="NCBI Taxonomy" id="3900"/>
    <lineage>
        <taxon>Eukaryota</taxon>
        <taxon>Viridiplantae</taxon>
        <taxon>Streptophyta</taxon>
        <taxon>Embryophyta</taxon>
        <taxon>Tracheophyta</taxon>
        <taxon>Spermatophyta</taxon>
        <taxon>Magnoliopsida</taxon>
        <taxon>eudicotyledons</taxon>
        <taxon>Gunneridae</taxon>
        <taxon>Pentapetalae</taxon>
        <taxon>rosids</taxon>
        <taxon>fabids</taxon>
        <taxon>Fabales</taxon>
        <taxon>Fabaceae</taxon>
        <taxon>Papilionoideae</taxon>
        <taxon>50 kb inversion clade</taxon>
        <taxon>NPAAA clade</taxon>
        <taxon>Hologalegina</taxon>
        <taxon>IRL clade</taxon>
        <taxon>Trifolieae</taxon>
        <taxon>Trifolium</taxon>
    </lineage>
</organism>
<evidence type="ECO:0000313" key="3">
    <source>
        <dbReference type="Proteomes" id="UP000242715"/>
    </source>
</evidence>
<keyword evidence="3" id="KW-1185">Reference proteome</keyword>
<accession>A0A2Z6MTN6</accession>
<keyword evidence="1" id="KW-0472">Membrane</keyword>
<dbReference type="Proteomes" id="UP000242715">
    <property type="component" value="Unassembled WGS sequence"/>
</dbReference>
<sequence>MTVNRLLPLSQVSHKLPICIAKTKTHSGRTGSTGKCCINIAFYPSHFRWLGMVMVVPPLLFLLFEMIRGSAKNEKTRNGFLIIWHTTLWSIWKARNNAIFGNGSFIPQLIVDDIKVLS</sequence>
<reference evidence="3" key="1">
    <citation type="journal article" date="2017" name="Front. Plant Sci.">
        <title>Climate Clever Clovers: New Paradigm to Reduce the Environmental Footprint of Ruminants by Breeding Low Methanogenic Forages Utilizing Haplotype Variation.</title>
        <authorList>
            <person name="Kaur P."/>
            <person name="Appels R."/>
            <person name="Bayer P.E."/>
            <person name="Keeble-Gagnere G."/>
            <person name="Wang J."/>
            <person name="Hirakawa H."/>
            <person name="Shirasawa K."/>
            <person name="Vercoe P."/>
            <person name="Stefanova K."/>
            <person name="Durmic Z."/>
            <person name="Nichols P."/>
            <person name="Revell C."/>
            <person name="Isobe S.N."/>
            <person name="Edwards D."/>
            <person name="Erskine W."/>
        </authorList>
    </citation>
    <scope>NUCLEOTIDE SEQUENCE [LARGE SCALE GENOMIC DNA]</scope>
    <source>
        <strain evidence="3">cv. Daliak</strain>
    </source>
</reference>
<feature type="transmembrane region" description="Helical" evidence="1">
    <location>
        <begin position="49"/>
        <end position="67"/>
    </location>
</feature>
<keyword evidence="1" id="KW-1133">Transmembrane helix</keyword>
<gene>
    <name evidence="2" type="ORF">TSUD_314270</name>
</gene>
<protein>
    <submittedName>
        <fullName evidence="2">Uncharacterized protein</fullName>
    </submittedName>
</protein>